<name>A0AAV8T0K7_9ROSI</name>
<keyword evidence="2" id="KW-0863">Zinc-finger</keyword>
<dbReference type="InterPro" id="IPR038765">
    <property type="entry name" value="Papain-like_cys_pep_sf"/>
</dbReference>
<protein>
    <recommendedName>
        <fullName evidence="5">USP domain-containing protein</fullName>
    </recommendedName>
</protein>
<evidence type="ECO:0000256" key="4">
    <source>
        <dbReference type="SAM" id="MobiDB-lite"/>
    </source>
</evidence>
<feature type="region of interest" description="Disordered" evidence="4">
    <location>
        <begin position="1"/>
        <end position="78"/>
    </location>
</feature>
<evidence type="ECO:0000313" key="7">
    <source>
        <dbReference type="Proteomes" id="UP001159364"/>
    </source>
</evidence>
<keyword evidence="7" id="KW-1185">Reference proteome</keyword>
<dbReference type="GO" id="GO:0016579">
    <property type="term" value="P:protein deubiquitination"/>
    <property type="evidence" value="ECO:0007669"/>
    <property type="project" value="InterPro"/>
</dbReference>
<comment type="caution">
    <text evidence="6">The sequence shown here is derived from an EMBL/GenBank/DDBJ whole genome shotgun (WGS) entry which is preliminary data.</text>
</comment>
<dbReference type="PROSITE" id="PS50235">
    <property type="entry name" value="USP_3"/>
    <property type="match status" value="1"/>
</dbReference>
<feature type="compositionally biased region" description="Basic and acidic residues" evidence="4">
    <location>
        <begin position="15"/>
        <end position="24"/>
    </location>
</feature>
<dbReference type="InterPro" id="IPR001394">
    <property type="entry name" value="Peptidase_C19_UCH"/>
</dbReference>
<dbReference type="SUPFAM" id="SSF57850">
    <property type="entry name" value="RING/U-box"/>
    <property type="match status" value="1"/>
</dbReference>
<dbReference type="PANTHER" id="PTHR21646:SF16">
    <property type="entry name" value="U4_U6.U5 TRI-SNRNP-ASSOCIATED PROTEIN 2"/>
    <property type="match status" value="1"/>
</dbReference>
<proteinExistence type="predicted"/>
<dbReference type="GO" id="GO:0004843">
    <property type="term" value="F:cysteine-type deubiquitinase activity"/>
    <property type="evidence" value="ECO:0007669"/>
    <property type="project" value="InterPro"/>
</dbReference>
<evidence type="ECO:0000259" key="5">
    <source>
        <dbReference type="PROSITE" id="PS50235"/>
    </source>
</evidence>
<dbReference type="InterPro" id="IPR013083">
    <property type="entry name" value="Znf_RING/FYVE/PHD"/>
</dbReference>
<evidence type="ECO:0000256" key="3">
    <source>
        <dbReference type="ARBA" id="ARBA00022833"/>
    </source>
</evidence>
<dbReference type="GO" id="GO:0008270">
    <property type="term" value="F:zinc ion binding"/>
    <property type="evidence" value="ECO:0007669"/>
    <property type="project" value="UniProtKB-KW"/>
</dbReference>
<evidence type="ECO:0000256" key="1">
    <source>
        <dbReference type="ARBA" id="ARBA00022723"/>
    </source>
</evidence>
<dbReference type="Gene3D" id="3.90.70.10">
    <property type="entry name" value="Cysteine proteinases"/>
    <property type="match status" value="1"/>
</dbReference>
<accession>A0AAV8T0K7</accession>
<dbReference type="Gene3D" id="3.30.40.10">
    <property type="entry name" value="Zinc/RING finger domain, C3HC4 (zinc finger)"/>
    <property type="match status" value="1"/>
</dbReference>
<dbReference type="InterPro" id="IPR028889">
    <property type="entry name" value="USP"/>
</dbReference>
<dbReference type="InterPro" id="IPR050185">
    <property type="entry name" value="Ub_carboxyl-term_hydrolase"/>
</dbReference>
<dbReference type="Pfam" id="PF02148">
    <property type="entry name" value="zf-UBP"/>
    <property type="match status" value="1"/>
</dbReference>
<dbReference type="InterPro" id="IPR001607">
    <property type="entry name" value="Znf_UBP"/>
</dbReference>
<feature type="domain" description="USP" evidence="5">
    <location>
        <begin position="178"/>
        <end position="449"/>
    </location>
</feature>
<reference evidence="6 7" key="1">
    <citation type="submission" date="2021-09" db="EMBL/GenBank/DDBJ databases">
        <title>Genomic insights and catalytic innovation underlie evolution of tropane alkaloids biosynthesis.</title>
        <authorList>
            <person name="Wang Y.-J."/>
            <person name="Tian T."/>
            <person name="Huang J.-P."/>
            <person name="Huang S.-X."/>
        </authorList>
    </citation>
    <scope>NUCLEOTIDE SEQUENCE [LARGE SCALE GENOMIC DNA]</scope>
    <source>
        <strain evidence="6">KIB-2018</strain>
        <tissue evidence="6">Leaf</tissue>
    </source>
</reference>
<dbReference type="PANTHER" id="PTHR21646">
    <property type="entry name" value="UBIQUITIN CARBOXYL-TERMINAL HYDROLASE"/>
    <property type="match status" value="1"/>
</dbReference>
<evidence type="ECO:0000256" key="2">
    <source>
        <dbReference type="ARBA" id="ARBA00022771"/>
    </source>
</evidence>
<feature type="compositionally biased region" description="Acidic residues" evidence="4">
    <location>
        <begin position="60"/>
        <end position="70"/>
    </location>
</feature>
<dbReference type="AlphaFoldDB" id="A0AAV8T0K7"/>
<sequence length="454" mass="52289">MKTKREDENMGGEEGVSKRQRLVEDSPSSSLSPPQAIGNPLVPYNDADDEEEAQNGYEDNNYEDDDDEGLDVQGPDQGNFRKQIESCEDCPYLGTVLDFDFERFCSVSLLNLNVYACLKSHAYTHSLEAGHHVYINLQTEKVYCLPDGYDVIDPSLDDIRHVLNPRALDGSDYLPGMVGLNNIKESDFVNVTIQSLMRHCKSPLFYRFGELTWKIWRPRNFTGQVSPHAFLQAAMKASKKRFRIGQQSDPVEFMAWLLNTLHADLKNKKKNSSIIPECFQGGDIVVEASKMSFLMLGLDLPPPLLFKDVTEKNIIPQVPLFNMLKKFDGETVTEVVHPRAYLVLHMQRFKRNNFFIEKNPTLVNFPVKNLELKDYIPLPMPKENEKLWSKYDLVANIVHDGKPKEGSYRVFVQRKSEELWYKMQDLHVSETLPQMVALSEAYVQIYEQQHQWKI</sequence>
<gene>
    <name evidence="6" type="ORF">K2173_009920</name>
</gene>
<dbReference type="SUPFAM" id="SSF54001">
    <property type="entry name" value="Cysteine proteinases"/>
    <property type="match status" value="1"/>
</dbReference>
<organism evidence="6 7">
    <name type="scientific">Erythroxylum novogranatense</name>
    <dbReference type="NCBI Taxonomy" id="1862640"/>
    <lineage>
        <taxon>Eukaryota</taxon>
        <taxon>Viridiplantae</taxon>
        <taxon>Streptophyta</taxon>
        <taxon>Embryophyta</taxon>
        <taxon>Tracheophyta</taxon>
        <taxon>Spermatophyta</taxon>
        <taxon>Magnoliopsida</taxon>
        <taxon>eudicotyledons</taxon>
        <taxon>Gunneridae</taxon>
        <taxon>Pentapetalae</taxon>
        <taxon>rosids</taxon>
        <taxon>fabids</taxon>
        <taxon>Malpighiales</taxon>
        <taxon>Erythroxylaceae</taxon>
        <taxon>Erythroxylum</taxon>
    </lineage>
</organism>
<dbReference type="Pfam" id="PF00443">
    <property type="entry name" value="UCH"/>
    <property type="match status" value="1"/>
</dbReference>
<dbReference type="Proteomes" id="UP001159364">
    <property type="component" value="Linkage Group LG07"/>
</dbReference>
<dbReference type="SMART" id="SM00290">
    <property type="entry name" value="ZnF_UBP"/>
    <property type="match status" value="1"/>
</dbReference>
<keyword evidence="1" id="KW-0479">Metal-binding</keyword>
<keyword evidence="3" id="KW-0862">Zinc</keyword>
<evidence type="ECO:0000313" key="6">
    <source>
        <dbReference type="EMBL" id="KAJ8759819.1"/>
    </source>
</evidence>
<dbReference type="EMBL" id="JAIWQS010000007">
    <property type="protein sequence ID" value="KAJ8759819.1"/>
    <property type="molecule type" value="Genomic_DNA"/>
</dbReference>